<feature type="transmembrane region" description="Helical" evidence="1">
    <location>
        <begin position="273"/>
        <end position="294"/>
    </location>
</feature>
<sequence>MALPPGQEVQAMFVLALFYGLYLSTLFHCLRWLIFTDEGWKVRKRISWTLLTVTIAIWALSTISKVFDIMNSINIVNDTKPKSPPPGSIGSTTTLPWMAVVIVSQFTSRNIPNFVLIECSNANLTTLLADAVLEVNASNLSYLQIYRCWIIYDKSQRVVAFPIFLWIGGLMLTGLQAYWQIVQSASILGSWQPVNMELGPGTVLTPFWGSTIVLNGYATFMIVRRIYLVSSKAKASTSAHTLRFTMRVLVESGALYLATSIAHFVVWWTPNSYAISLVSYINLSVIGIAFNLILIRVAQRRVEDDNAFKTHGQRGPISDIRFSSPINESKGLDTTGYIGSVNMELTEAHESHPTASTEMV</sequence>
<evidence type="ECO:0000256" key="1">
    <source>
        <dbReference type="SAM" id="Phobius"/>
    </source>
</evidence>
<comment type="caution">
    <text evidence="2">The sequence shown here is derived from an EMBL/GenBank/DDBJ whole genome shotgun (WGS) entry which is preliminary data.</text>
</comment>
<feature type="transmembrane region" description="Helical" evidence="1">
    <location>
        <begin position="46"/>
        <end position="67"/>
    </location>
</feature>
<feature type="transmembrane region" description="Helical" evidence="1">
    <location>
        <begin position="244"/>
        <end position="267"/>
    </location>
</feature>
<keyword evidence="1" id="KW-0472">Membrane</keyword>
<organism evidence="2 3">
    <name type="scientific">Psilocybe cyanescens</name>
    <dbReference type="NCBI Taxonomy" id="93625"/>
    <lineage>
        <taxon>Eukaryota</taxon>
        <taxon>Fungi</taxon>
        <taxon>Dikarya</taxon>
        <taxon>Basidiomycota</taxon>
        <taxon>Agaricomycotina</taxon>
        <taxon>Agaricomycetes</taxon>
        <taxon>Agaricomycetidae</taxon>
        <taxon>Agaricales</taxon>
        <taxon>Agaricineae</taxon>
        <taxon>Strophariaceae</taxon>
        <taxon>Psilocybe</taxon>
    </lineage>
</organism>
<feature type="transmembrane region" description="Helical" evidence="1">
    <location>
        <begin position="12"/>
        <end position="34"/>
    </location>
</feature>
<dbReference type="InParanoid" id="A0A409XLZ7"/>
<gene>
    <name evidence="2" type="ORF">CVT25_000589</name>
</gene>
<feature type="transmembrane region" description="Helical" evidence="1">
    <location>
        <begin position="159"/>
        <end position="181"/>
    </location>
</feature>
<dbReference type="AlphaFoldDB" id="A0A409XLZ7"/>
<keyword evidence="1" id="KW-0812">Transmembrane</keyword>
<reference evidence="2 3" key="1">
    <citation type="journal article" date="2018" name="Evol. Lett.">
        <title>Horizontal gene cluster transfer increased hallucinogenic mushroom diversity.</title>
        <authorList>
            <person name="Reynolds H.T."/>
            <person name="Vijayakumar V."/>
            <person name="Gluck-Thaler E."/>
            <person name="Korotkin H.B."/>
            <person name="Matheny P.B."/>
            <person name="Slot J.C."/>
        </authorList>
    </citation>
    <scope>NUCLEOTIDE SEQUENCE [LARGE SCALE GENOMIC DNA]</scope>
    <source>
        <strain evidence="2 3">2631</strain>
    </source>
</reference>
<dbReference type="OrthoDB" id="3357408at2759"/>
<evidence type="ECO:0000313" key="3">
    <source>
        <dbReference type="Proteomes" id="UP000283269"/>
    </source>
</evidence>
<accession>A0A409XLZ7</accession>
<dbReference type="EMBL" id="NHYD01001250">
    <property type="protein sequence ID" value="PPQ91764.1"/>
    <property type="molecule type" value="Genomic_DNA"/>
</dbReference>
<protein>
    <submittedName>
        <fullName evidence="2">Uncharacterized protein</fullName>
    </submittedName>
</protein>
<name>A0A409XLZ7_PSICY</name>
<keyword evidence="3" id="KW-1185">Reference proteome</keyword>
<proteinExistence type="predicted"/>
<evidence type="ECO:0000313" key="2">
    <source>
        <dbReference type="EMBL" id="PPQ91764.1"/>
    </source>
</evidence>
<dbReference type="Proteomes" id="UP000283269">
    <property type="component" value="Unassembled WGS sequence"/>
</dbReference>
<keyword evidence="1" id="KW-1133">Transmembrane helix</keyword>
<feature type="transmembrane region" description="Helical" evidence="1">
    <location>
        <begin position="201"/>
        <end position="223"/>
    </location>
</feature>